<keyword evidence="2" id="KW-1185">Reference proteome</keyword>
<organism evidence="1 2">
    <name type="scientific">Actinospica durhamensis</name>
    <dbReference type="NCBI Taxonomy" id="1508375"/>
    <lineage>
        <taxon>Bacteria</taxon>
        <taxon>Bacillati</taxon>
        <taxon>Actinomycetota</taxon>
        <taxon>Actinomycetes</taxon>
        <taxon>Catenulisporales</taxon>
        <taxon>Actinospicaceae</taxon>
        <taxon>Actinospica</taxon>
    </lineage>
</organism>
<dbReference type="Proteomes" id="UP000675781">
    <property type="component" value="Unassembled WGS sequence"/>
</dbReference>
<evidence type="ECO:0000313" key="2">
    <source>
        <dbReference type="Proteomes" id="UP000675781"/>
    </source>
</evidence>
<sequence length="136" mass="14342">MSATTSAKAAVRLLGYDCVVLRAVPRPERGEQVNVGAVLYCQEADFLGAAVYLDPARLRALDPDVDLELLSAALDGIRDVCAGAPCAGEAGAANLRNRFGWLSAPRSTVLQPGPIHGGLTADPGAELERLMNRMVR</sequence>
<name>A0A941ERT1_9ACTN</name>
<accession>A0A941ERT1</accession>
<evidence type="ECO:0000313" key="1">
    <source>
        <dbReference type="EMBL" id="MBR7832639.1"/>
    </source>
</evidence>
<comment type="caution">
    <text evidence="1">The sequence shown here is derived from an EMBL/GenBank/DDBJ whole genome shotgun (WGS) entry which is preliminary data.</text>
</comment>
<dbReference type="EMBL" id="JAGSOG010000014">
    <property type="protein sequence ID" value="MBR7832639.1"/>
    <property type="molecule type" value="Genomic_DNA"/>
</dbReference>
<reference evidence="1" key="1">
    <citation type="submission" date="2021-04" db="EMBL/GenBank/DDBJ databases">
        <title>Genome based classification of Actinospica acidithermotolerans sp. nov., an actinobacterium isolated from an Indonesian hot spring.</title>
        <authorList>
            <person name="Kusuma A.B."/>
            <person name="Putra K.E."/>
            <person name="Nafisah S."/>
            <person name="Loh J."/>
            <person name="Nouioui I."/>
            <person name="Goodfellow M."/>
        </authorList>
    </citation>
    <scope>NUCLEOTIDE SEQUENCE</scope>
    <source>
        <strain evidence="1">CSCA 57</strain>
    </source>
</reference>
<dbReference type="RefSeq" id="WP_212527166.1">
    <property type="nucleotide sequence ID" value="NZ_JAGSOG010000014.1"/>
</dbReference>
<protein>
    <submittedName>
        <fullName evidence="1">DUF3037 domain-containing protein</fullName>
    </submittedName>
</protein>
<dbReference type="InterPro" id="IPR021398">
    <property type="entry name" value="DUF3037"/>
</dbReference>
<dbReference type="AlphaFoldDB" id="A0A941ERT1"/>
<dbReference type="Pfam" id="PF11236">
    <property type="entry name" value="DUF3037"/>
    <property type="match status" value="1"/>
</dbReference>
<proteinExistence type="predicted"/>
<gene>
    <name evidence="1" type="ORF">KDL01_05175</name>
</gene>